<dbReference type="Pfam" id="PF05730">
    <property type="entry name" value="CFEM"/>
    <property type="match status" value="1"/>
</dbReference>
<comment type="subcellular location">
    <subcellularLocation>
        <location evidence="1">Membrane</location>
        <topology evidence="1">Lipid-anchor</topology>
        <topology evidence="1">GPI-anchor</topology>
    </subcellularLocation>
    <subcellularLocation>
        <location evidence="2">Secreted</location>
    </subcellularLocation>
</comment>
<evidence type="ECO:0000256" key="1">
    <source>
        <dbReference type="ARBA" id="ARBA00004589"/>
    </source>
</evidence>
<dbReference type="EMBL" id="JASNWA010000011">
    <property type="protein sequence ID" value="KAK3167340.1"/>
    <property type="molecule type" value="Genomic_DNA"/>
</dbReference>
<keyword evidence="6 10" id="KW-0732">Signal</keyword>
<evidence type="ECO:0000256" key="8">
    <source>
        <dbReference type="ARBA" id="ARBA00023288"/>
    </source>
</evidence>
<dbReference type="AlphaFoldDB" id="A0AAD9YXD8"/>
<name>A0AAD9YXD8_9LECA</name>
<dbReference type="GO" id="GO:0005199">
    <property type="term" value="F:structural constituent of cell wall"/>
    <property type="evidence" value="ECO:0007669"/>
    <property type="project" value="InterPro"/>
</dbReference>
<reference evidence="12" key="1">
    <citation type="submission" date="2022-11" db="EMBL/GenBank/DDBJ databases">
        <title>Chromosomal genome sequence assembly and mating type (MAT) locus characterization of the leprose asexual lichenized fungus Lepraria neglecta (Nyl.) Erichsen.</title>
        <authorList>
            <person name="Allen J.L."/>
            <person name="Pfeffer B."/>
        </authorList>
    </citation>
    <scope>NUCLEOTIDE SEQUENCE</scope>
    <source>
        <strain evidence="12">Allen 5258</strain>
    </source>
</reference>
<proteinExistence type="inferred from homology"/>
<evidence type="ECO:0000313" key="13">
    <source>
        <dbReference type="Proteomes" id="UP001276659"/>
    </source>
</evidence>
<dbReference type="InterPro" id="IPR000420">
    <property type="entry name" value="Yeast_PIR_rpt"/>
</dbReference>
<keyword evidence="5" id="KW-0325">Glycoprotein</keyword>
<evidence type="ECO:0000259" key="11">
    <source>
        <dbReference type="Pfam" id="PF05730"/>
    </source>
</evidence>
<evidence type="ECO:0000256" key="4">
    <source>
        <dbReference type="ARBA" id="ARBA00022525"/>
    </source>
</evidence>
<keyword evidence="13" id="KW-1185">Reference proteome</keyword>
<feature type="region of interest" description="Disordered" evidence="9">
    <location>
        <begin position="179"/>
        <end position="237"/>
    </location>
</feature>
<evidence type="ECO:0000256" key="6">
    <source>
        <dbReference type="ARBA" id="ARBA00022729"/>
    </source>
</evidence>
<feature type="region of interest" description="Disordered" evidence="9">
    <location>
        <begin position="308"/>
        <end position="332"/>
    </location>
</feature>
<organism evidence="12 13">
    <name type="scientific">Lepraria neglecta</name>
    <dbReference type="NCBI Taxonomy" id="209136"/>
    <lineage>
        <taxon>Eukaryota</taxon>
        <taxon>Fungi</taxon>
        <taxon>Dikarya</taxon>
        <taxon>Ascomycota</taxon>
        <taxon>Pezizomycotina</taxon>
        <taxon>Lecanoromycetes</taxon>
        <taxon>OSLEUM clade</taxon>
        <taxon>Lecanoromycetidae</taxon>
        <taxon>Lecanorales</taxon>
        <taxon>Lecanorineae</taxon>
        <taxon>Stereocaulaceae</taxon>
        <taxon>Lepraria</taxon>
    </lineage>
</organism>
<dbReference type="GO" id="GO:0005576">
    <property type="term" value="C:extracellular region"/>
    <property type="evidence" value="ECO:0007669"/>
    <property type="project" value="UniProtKB-SubCell"/>
</dbReference>
<keyword evidence="4" id="KW-0964">Secreted</keyword>
<feature type="compositionally biased region" description="Low complexity" evidence="9">
    <location>
        <begin position="322"/>
        <end position="332"/>
    </location>
</feature>
<comment type="similarity">
    <text evidence="3">Belongs to the RBT5 family.</text>
</comment>
<keyword evidence="5" id="KW-0336">GPI-anchor</keyword>
<dbReference type="Proteomes" id="UP001276659">
    <property type="component" value="Unassembled WGS sequence"/>
</dbReference>
<keyword evidence="7" id="KW-1015">Disulfide bond</keyword>
<feature type="chain" id="PRO_5041937677" description="CFEM domain-containing protein" evidence="10">
    <location>
        <begin position="21"/>
        <end position="371"/>
    </location>
</feature>
<dbReference type="PROSITE" id="PS50256">
    <property type="entry name" value="PIR_REPEAT_2"/>
    <property type="match status" value="1"/>
</dbReference>
<evidence type="ECO:0000256" key="9">
    <source>
        <dbReference type="SAM" id="MobiDB-lite"/>
    </source>
</evidence>
<sequence>MRTTAVSALLALVAVQQAAANGMGGGQSWGDANSLPSCSNAPNQCNDQQKSGYDFTNANLPEGSCSGYGGMSFQGVATTSALPAPPAVPTTTQEVVTTEICLKTWVTVTKCKDNSDYDCFCQDDTFTQNVYECISSWESDQAQQQSAMSYYAGICAQHVPAHPAIVTAVPSTITLVPTPAAQTPGSAPPAANTPGPVGSPAPTSAPAAPPAAAATTAAPAPAAGTPAPAPQLPPTTISISTTVTLPCPVAPANQISDGQVQAQTGMPSGCTTTQLLTTQVTLPQVAFSTGASSSVGLVAGTPAPAQAAATGAPAAPAPAAPVPGVAGASSSAPISTPTSTVAPFKGAAARTGSSSMAISVVFAALGLFVFA</sequence>
<keyword evidence="5" id="KW-0472">Membrane</keyword>
<protein>
    <recommendedName>
        <fullName evidence="11">CFEM domain-containing protein</fullName>
    </recommendedName>
</protein>
<evidence type="ECO:0000256" key="2">
    <source>
        <dbReference type="ARBA" id="ARBA00004613"/>
    </source>
</evidence>
<dbReference type="GO" id="GO:0098552">
    <property type="term" value="C:side of membrane"/>
    <property type="evidence" value="ECO:0007669"/>
    <property type="project" value="UniProtKB-KW"/>
</dbReference>
<evidence type="ECO:0000256" key="10">
    <source>
        <dbReference type="SAM" id="SignalP"/>
    </source>
</evidence>
<evidence type="ECO:0000256" key="7">
    <source>
        <dbReference type="ARBA" id="ARBA00023157"/>
    </source>
</evidence>
<gene>
    <name evidence="12" type="ORF">OEA41_010467</name>
</gene>
<evidence type="ECO:0000256" key="3">
    <source>
        <dbReference type="ARBA" id="ARBA00010031"/>
    </source>
</evidence>
<feature type="domain" description="CFEM" evidence="11">
    <location>
        <begin position="101"/>
        <end position="156"/>
    </location>
</feature>
<dbReference type="InterPro" id="IPR008427">
    <property type="entry name" value="Extracellular_membr_CFEM_dom"/>
</dbReference>
<accession>A0AAD9YXD8</accession>
<feature type="signal peptide" evidence="10">
    <location>
        <begin position="1"/>
        <end position="20"/>
    </location>
</feature>
<feature type="compositionally biased region" description="Low complexity" evidence="9">
    <location>
        <begin position="193"/>
        <end position="226"/>
    </location>
</feature>
<evidence type="ECO:0000313" key="12">
    <source>
        <dbReference type="EMBL" id="KAK3167340.1"/>
    </source>
</evidence>
<evidence type="ECO:0000256" key="5">
    <source>
        <dbReference type="ARBA" id="ARBA00022622"/>
    </source>
</evidence>
<comment type="caution">
    <text evidence="12">The sequence shown here is derived from an EMBL/GenBank/DDBJ whole genome shotgun (WGS) entry which is preliminary data.</text>
</comment>
<keyword evidence="8" id="KW-0449">Lipoprotein</keyword>